<dbReference type="EMBL" id="JBHTJH010000017">
    <property type="protein sequence ID" value="MFD0864003.1"/>
    <property type="molecule type" value="Genomic_DNA"/>
</dbReference>
<dbReference type="RefSeq" id="WP_386410716.1">
    <property type="nucleotide sequence ID" value="NZ_JBHTJH010000017.1"/>
</dbReference>
<evidence type="ECO:0000313" key="4">
    <source>
        <dbReference type="Proteomes" id="UP001596978"/>
    </source>
</evidence>
<evidence type="ECO:0000256" key="1">
    <source>
        <dbReference type="SAM" id="MobiDB-lite"/>
    </source>
</evidence>
<comment type="caution">
    <text evidence="3">The sequence shown here is derived from an EMBL/GenBank/DDBJ whole genome shotgun (WGS) entry which is preliminary data.</text>
</comment>
<feature type="region of interest" description="Disordered" evidence="1">
    <location>
        <begin position="79"/>
        <end position="100"/>
    </location>
</feature>
<proteinExistence type="predicted"/>
<feature type="transmembrane region" description="Helical" evidence="2">
    <location>
        <begin position="43"/>
        <end position="62"/>
    </location>
</feature>
<dbReference type="Proteomes" id="UP001596978">
    <property type="component" value="Unassembled WGS sequence"/>
</dbReference>
<sequence length="248" mass="28178">MAPLKFEEEIKEKIQARSIEPSTKAWDTLQDRLQPEYKRRRRVWWYFAAASVVGLGIILFSLKDEAAIGEGKVVDTNTKQKELPINSHNDNGSKPISEKEETVVDVKESSETMISIDEAGNLREIKDTNQAVAMTKKDKGIKLKDNILIEEKIVSITEEESIADLVEKAKLLQQQNNQVTDAEIDSLLEEAEKVLAMSRMIKKDEAITAESLLLDVENELERSFREKVFEALKDNYIKVKTAVADRNN</sequence>
<gene>
    <name evidence="3" type="ORF">ACFQ1M_17435</name>
</gene>
<reference evidence="4" key="1">
    <citation type="journal article" date="2019" name="Int. J. Syst. Evol. Microbiol.">
        <title>The Global Catalogue of Microorganisms (GCM) 10K type strain sequencing project: providing services to taxonomists for standard genome sequencing and annotation.</title>
        <authorList>
            <consortium name="The Broad Institute Genomics Platform"/>
            <consortium name="The Broad Institute Genome Sequencing Center for Infectious Disease"/>
            <person name="Wu L."/>
            <person name="Ma J."/>
        </authorList>
    </citation>
    <scope>NUCLEOTIDE SEQUENCE [LARGE SCALE GENOMIC DNA]</scope>
    <source>
        <strain evidence="4">CCUG 62952</strain>
    </source>
</reference>
<keyword evidence="2" id="KW-0472">Membrane</keyword>
<organism evidence="3 4">
    <name type="scientific">Sungkyunkwania multivorans</name>
    <dbReference type="NCBI Taxonomy" id="1173618"/>
    <lineage>
        <taxon>Bacteria</taxon>
        <taxon>Pseudomonadati</taxon>
        <taxon>Bacteroidota</taxon>
        <taxon>Flavobacteriia</taxon>
        <taxon>Flavobacteriales</taxon>
        <taxon>Flavobacteriaceae</taxon>
        <taxon>Sungkyunkwania</taxon>
    </lineage>
</organism>
<evidence type="ECO:0000256" key="2">
    <source>
        <dbReference type="SAM" id="Phobius"/>
    </source>
</evidence>
<keyword evidence="2" id="KW-1133">Transmembrane helix</keyword>
<evidence type="ECO:0000313" key="3">
    <source>
        <dbReference type="EMBL" id="MFD0864003.1"/>
    </source>
</evidence>
<keyword evidence="4" id="KW-1185">Reference proteome</keyword>
<protein>
    <submittedName>
        <fullName evidence="3">Uncharacterized protein</fullName>
    </submittedName>
</protein>
<accession>A0ABW3D628</accession>
<name>A0ABW3D628_9FLAO</name>
<keyword evidence="2" id="KW-0812">Transmembrane</keyword>